<accession>A0A512L426</accession>
<dbReference type="GO" id="GO:0015562">
    <property type="term" value="F:efflux transmembrane transporter activity"/>
    <property type="evidence" value="ECO:0007669"/>
    <property type="project" value="TreeGrafter"/>
</dbReference>
<dbReference type="EMBL" id="BKAD01000003">
    <property type="protein sequence ID" value="GEP29226.1"/>
    <property type="molecule type" value="Genomic_DNA"/>
</dbReference>
<dbReference type="NCBIfam" id="TIGR01730">
    <property type="entry name" value="RND_mfp"/>
    <property type="match status" value="1"/>
</dbReference>
<name>A0A512L426_9PROT</name>
<organism evidence="4 5">
    <name type="scientific">Sulfuriferula plumbiphila</name>
    <dbReference type="NCBI Taxonomy" id="171865"/>
    <lineage>
        <taxon>Bacteria</taxon>
        <taxon>Pseudomonadati</taxon>
        <taxon>Pseudomonadota</taxon>
        <taxon>Betaproteobacteria</taxon>
        <taxon>Nitrosomonadales</taxon>
        <taxon>Sulfuricellaceae</taxon>
        <taxon>Sulfuriferula</taxon>
    </lineage>
</organism>
<protein>
    <recommendedName>
        <fullName evidence="3">Multidrug resistance protein MdtA-like barrel-sandwich hybrid domain-containing protein</fullName>
    </recommendedName>
</protein>
<dbReference type="Gene3D" id="1.10.287.470">
    <property type="entry name" value="Helix hairpin bin"/>
    <property type="match status" value="1"/>
</dbReference>
<evidence type="ECO:0000256" key="2">
    <source>
        <dbReference type="SAM" id="SignalP"/>
    </source>
</evidence>
<dbReference type="SUPFAM" id="SSF111369">
    <property type="entry name" value="HlyD-like secretion proteins"/>
    <property type="match status" value="1"/>
</dbReference>
<proteinExistence type="inferred from homology"/>
<dbReference type="Gene3D" id="2.40.50.100">
    <property type="match status" value="1"/>
</dbReference>
<sequence>MKALWALVFLLGSVSASAGEATRIQGVPLTTPVSGVVKSVFVSVGQRVKKGQPLLALDDTIYQARVMEAEAGVARAKEEGLDAGRDLARAKELYSRAVSSTTELDAARLRSARADAVSKEAQARLIIARKNQQDSVLRAPFDGVVSARMAEPGMYVATALQPPTLIVLEKR</sequence>
<dbReference type="GO" id="GO:1990281">
    <property type="term" value="C:efflux pump complex"/>
    <property type="evidence" value="ECO:0007669"/>
    <property type="project" value="TreeGrafter"/>
</dbReference>
<dbReference type="InterPro" id="IPR006143">
    <property type="entry name" value="RND_pump_MFP"/>
</dbReference>
<comment type="similarity">
    <text evidence="1">Belongs to the membrane fusion protein (MFP) (TC 8.A.1) family.</text>
</comment>
<dbReference type="RefSeq" id="WP_147070168.1">
    <property type="nucleotide sequence ID" value="NZ_AP021884.1"/>
</dbReference>
<evidence type="ECO:0000259" key="3">
    <source>
        <dbReference type="Pfam" id="PF25917"/>
    </source>
</evidence>
<reference evidence="4 5" key="1">
    <citation type="submission" date="2019-07" db="EMBL/GenBank/DDBJ databases">
        <title>Whole genome shotgun sequence of Thiobacillus plumbophilus NBRC 107929.</title>
        <authorList>
            <person name="Hosoyama A."/>
            <person name="Uohara A."/>
            <person name="Ohji S."/>
            <person name="Ichikawa N."/>
        </authorList>
    </citation>
    <scope>NUCLEOTIDE SEQUENCE [LARGE SCALE GENOMIC DNA]</scope>
    <source>
        <strain evidence="4 5">NBRC 107929</strain>
    </source>
</reference>
<keyword evidence="2" id="KW-0732">Signal</keyword>
<dbReference type="Proteomes" id="UP000321337">
    <property type="component" value="Unassembled WGS sequence"/>
</dbReference>
<feature type="signal peptide" evidence="2">
    <location>
        <begin position="1"/>
        <end position="18"/>
    </location>
</feature>
<feature type="chain" id="PRO_5021759238" description="Multidrug resistance protein MdtA-like barrel-sandwich hybrid domain-containing protein" evidence="2">
    <location>
        <begin position="19"/>
        <end position="171"/>
    </location>
</feature>
<comment type="caution">
    <text evidence="4">The sequence shown here is derived from an EMBL/GenBank/DDBJ whole genome shotgun (WGS) entry which is preliminary data.</text>
</comment>
<dbReference type="AlphaFoldDB" id="A0A512L426"/>
<gene>
    <name evidence="4" type="ORF">TPL01_03640</name>
</gene>
<dbReference type="OrthoDB" id="8559642at2"/>
<dbReference type="InterPro" id="IPR058625">
    <property type="entry name" value="MdtA-like_BSH"/>
</dbReference>
<keyword evidence="5" id="KW-1185">Reference proteome</keyword>
<dbReference type="PANTHER" id="PTHR30469">
    <property type="entry name" value="MULTIDRUG RESISTANCE PROTEIN MDTA"/>
    <property type="match status" value="1"/>
</dbReference>
<evidence type="ECO:0000313" key="5">
    <source>
        <dbReference type="Proteomes" id="UP000321337"/>
    </source>
</evidence>
<evidence type="ECO:0000313" key="4">
    <source>
        <dbReference type="EMBL" id="GEP29226.1"/>
    </source>
</evidence>
<feature type="domain" description="Multidrug resistance protein MdtA-like barrel-sandwich hybrid" evidence="3">
    <location>
        <begin position="28"/>
        <end position="167"/>
    </location>
</feature>
<dbReference type="PANTHER" id="PTHR30469:SF15">
    <property type="entry name" value="HLYD FAMILY OF SECRETION PROTEINS"/>
    <property type="match status" value="1"/>
</dbReference>
<dbReference type="Pfam" id="PF25917">
    <property type="entry name" value="BSH_RND"/>
    <property type="match status" value="1"/>
</dbReference>
<evidence type="ECO:0000256" key="1">
    <source>
        <dbReference type="ARBA" id="ARBA00009477"/>
    </source>
</evidence>